<feature type="coiled-coil region" evidence="1">
    <location>
        <begin position="342"/>
        <end position="390"/>
    </location>
</feature>
<protein>
    <submittedName>
        <fullName evidence="3">Uncharacterized protein</fullName>
    </submittedName>
</protein>
<feature type="coiled-coil region" evidence="1">
    <location>
        <begin position="257"/>
        <end position="299"/>
    </location>
</feature>
<keyword evidence="4" id="KW-1185">Reference proteome</keyword>
<feature type="region of interest" description="Disordered" evidence="2">
    <location>
        <begin position="494"/>
        <end position="519"/>
    </location>
</feature>
<dbReference type="EMBL" id="VSWD01000006">
    <property type="protein sequence ID" value="KAK3100137.1"/>
    <property type="molecule type" value="Genomic_DNA"/>
</dbReference>
<evidence type="ECO:0000313" key="4">
    <source>
        <dbReference type="Proteomes" id="UP001186944"/>
    </source>
</evidence>
<feature type="coiled-coil region" evidence="1">
    <location>
        <begin position="1"/>
        <end position="28"/>
    </location>
</feature>
<evidence type="ECO:0000256" key="1">
    <source>
        <dbReference type="SAM" id="Coils"/>
    </source>
</evidence>
<comment type="caution">
    <text evidence="3">The sequence shown here is derived from an EMBL/GenBank/DDBJ whole genome shotgun (WGS) entry which is preliminary data.</text>
</comment>
<name>A0AA88Y8P6_PINIB</name>
<dbReference type="Proteomes" id="UP001186944">
    <property type="component" value="Unassembled WGS sequence"/>
</dbReference>
<organism evidence="3 4">
    <name type="scientific">Pinctada imbricata</name>
    <name type="common">Atlantic pearl-oyster</name>
    <name type="synonym">Pinctada martensii</name>
    <dbReference type="NCBI Taxonomy" id="66713"/>
    <lineage>
        <taxon>Eukaryota</taxon>
        <taxon>Metazoa</taxon>
        <taxon>Spiralia</taxon>
        <taxon>Lophotrochozoa</taxon>
        <taxon>Mollusca</taxon>
        <taxon>Bivalvia</taxon>
        <taxon>Autobranchia</taxon>
        <taxon>Pteriomorphia</taxon>
        <taxon>Pterioida</taxon>
        <taxon>Pterioidea</taxon>
        <taxon>Pteriidae</taxon>
        <taxon>Pinctada</taxon>
    </lineage>
</organism>
<keyword evidence="1" id="KW-0175">Coiled coil</keyword>
<feature type="compositionally biased region" description="Basic and acidic residues" evidence="2">
    <location>
        <begin position="497"/>
        <end position="519"/>
    </location>
</feature>
<sequence>MANYKAKVTTLQNNLGALLAQKKALNSRVVSQEYENFKEASDKVLKGEAVPSDVRVTLTGLEKALKKEGLFKNVKSGFVHMKKDFLLSSTGRTTSRPPDPDVPQRNTTAVLATRSQSGSRRKLHSNPSGAEVKTPSGSEVKNLNRAVGKLYDHLRIQKLSEIARESTGLSIAIARPSTPPTKKADQSDNSDEFKDIIRKVKNLERELQRQKASQSSEIVKLKEENRYLRTAMSDMSKENDRLKGLQPITRAAKGKQVEQIEKEYNKQKRGIEGKMREMESELQINLEQTLREKEDLEHMIMDGVSKLKLSISALHKRIVGDKDEKTKTTLTLYGEDYEKRSIDDLIRKIAQIEIEAELLEEKNGSLGRILTEKDSEISELRDALLQITEEVSKLHGSISHLYTPEEPNKSEKPSVTFSDPLRRVDHGVDKQEMKETLKKIQTVNTTIQQYKRILKDKERNTSSPKGNGDLIPLKSQINKIHDDLMKLVDPALLKENSGSDKSDESREASPMSQRDRADEINHLLKKLNRVERACAEMKSLYDSPM</sequence>
<evidence type="ECO:0000256" key="2">
    <source>
        <dbReference type="SAM" id="MobiDB-lite"/>
    </source>
</evidence>
<feature type="region of interest" description="Disordered" evidence="2">
    <location>
        <begin position="113"/>
        <end position="137"/>
    </location>
</feature>
<dbReference type="AlphaFoldDB" id="A0AA88Y8P6"/>
<proteinExistence type="predicted"/>
<accession>A0AA88Y8P6</accession>
<feature type="coiled-coil region" evidence="1">
    <location>
        <begin position="193"/>
        <end position="224"/>
    </location>
</feature>
<feature type="region of interest" description="Disordered" evidence="2">
    <location>
        <begin position="400"/>
        <end position="420"/>
    </location>
</feature>
<evidence type="ECO:0000313" key="3">
    <source>
        <dbReference type="EMBL" id="KAK3100137.1"/>
    </source>
</evidence>
<reference evidence="3" key="1">
    <citation type="submission" date="2019-08" db="EMBL/GenBank/DDBJ databases">
        <title>The improved chromosome-level genome for the pearl oyster Pinctada fucata martensii using PacBio sequencing and Hi-C.</title>
        <authorList>
            <person name="Zheng Z."/>
        </authorList>
    </citation>
    <scope>NUCLEOTIDE SEQUENCE</scope>
    <source>
        <strain evidence="3">ZZ-2019</strain>
        <tissue evidence="3">Adductor muscle</tissue>
    </source>
</reference>
<gene>
    <name evidence="3" type="ORF">FSP39_015229</name>
</gene>